<dbReference type="PROSITE" id="PS51257">
    <property type="entry name" value="PROKAR_LIPOPROTEIN"/>
    <property type="match status" value="1"/>
</dbReference>
<evidence type="ECO:0000256" key="1">
    <source>
        <dbReference type="SAM" id="MobiDB-lite"/>
    </source>
</evidence>
<sequence length="64" mass="6650">MTDPLAKASANAPPIIGSGCTQRYDPDYLAPDTGTDFPGAEALWNQLRSAAEGVGPTSPTQDED</sequence>
<reference evidence="2 3" key="1">
    <citation type="submission" date="2022-04" db="EMBL/GenBank/DDBJ databases">
        <title>Pseudomonas knackmussii B09-2.</title>
        <authorList>
            <person name="Deng Y."/>
        </authorList>
    </citation>
    <scope>NUCLEOTIDE SEQUENCE [LARGE SCALE GENOMIC DNA]</scope>
    <source>
        <strain evidence="2 3">B09-2</strain>
    </source>
</reference>
<dbReference type="EMBL" id="CP096208">
    <property type="protein sequence ID" value="UPQ81899.1"/>
    <property type="molecule type" value="Genomic_DNA"/>
</dbReference>
<organism evidence="2 3">
    <name type="scientific">Pseudomonas knackmussii</name>
    <dbReference type="NCBI Taxonomy" id="65741"/>
    <lineage>
        <taxon>Bacteria</taxon>
        <taxon>Pseudomonadati</taxon>
        <taxon>Pseudomonadota</taxon>
        <taxon>Gammaproteobacteria</taxon>
        <taxon>Pseudomonadales</taxon>
        <taxon>Pseudomonadaceae</taxon>
        <taxon>Pseudomonas</taxon>
    </lineage>
</organism>
<gene>
    <name evidence="2" type="ORF">M0M42_15995</name>
</gene>
<evidence type="ECO:0000313" key="2">
    <source>
        <dbReference type="EMBL" id="UPQ81899.1"/>
    </source>
</evidence>
<proteinExistence type="predicted"/>
<evidence type="ECO:0008006" key="4">
    <source>
        <dbReference type="Google" id="ProtNLM"/>
    </source>
</evidence>
<keyword evidence="3" id="KW-1185">Reference proteome</keyword>
<protein>
    <recommendedName>
        <fullName evidence="4">Secreted protein</fullName>
    </recommendedName>
</protein>
<accession>A0ABY4KMW2</accession>
<name>A0ABY4KMW2_9PSED</name>
<feature type="region of interest" description="Disordered" evidence="1">
    <location>
        <begin position="1"/>
        <end position="23"/>
    </location>
</feature>
<dbReference type="Proteomes" id="UP000831189">
    <property type="component" value="Chromosome"/>
</dbReference>
<evidence type="ECO:0000313" key="3">
    <source>
        <dbReference type="Proteomes" id="UP000831189"/>
    </source>
</evidence>